<feature type="transmembrane region" description="Helical" evidence="1">
    <location>
        <begin position="91"/>
        <end position="113"/>
    </location>
</feature>
<keyword evidence="1" id="KW-0472">Membrane</keyword>
<dbReference type="InterPro" id="IPR056691">
    <property type="entry name" value="DUF7789"/>
</dbReference>
<feature type="domain" description="DUF7789" evidence="2">
    <location>
        <begin position="183"/>
        <end position="317"/>
    </location>
</feature>
<evidence type="ECO:0000256" key="1">
    <source>
        <dbReference type="SAM" id="Phobius"/>
    </source>
</evidence>
<evidence type="ECO:0000313" key="4">
    <source>
        <dbReference type="Proteomes" id="UP000678393"/>
    </source>
</evidence>
<dbReference type="PANTHER" id="PTHR39299:SF1">
    <property type="entry name" value="TRANSMEMBRANE PROTEIN"/>
    <property type="match status" value="1"/>
</dbReference>
<evidence type="ECO:0000259" key="2">
    <source>
        <dbReference type="Pfam" id="PF25044"/>
    </source>
</evidence>
<feature type="transmembrane region" description="Helical" evidence="1">
    <location>
        <begin position="294"/>
        <end position="320"/>
    </location>
</feature>
<feature type="transmembrane region" description="Helical" evidence="1">
    <location>
        <begin position="257"/>
        <end position="274"/>
    </location>
</feature>
<proteinExistence type="predicted"/>
<feature type="domain" description="DUF7789" evidence="2">
    <location>
        <begin position="46"/>
        <end position="171"/>
    </location>
</feature>
<reference evidence="3" key="1">
    <citation type="submission" date="2021-04" db="EMBL/GenBank/DDBJ databases">
        <authorList>
            <consortium name="Molecular Ecology Group"/>
        </authorList>
    </citation>
    <scope>NUCLEOTIDE SEQUENCE</scope>
</reference>
<feature type="transmembrane region" description="Helical" evidence="1">
    <location>
        <begin position="25"/>
        <end position="45"/>
    </location>
</feature>
<feature type="transmembrane region" description="Helical" evidence="1">
    <location>
        <begin position="57"/>
        <end position="79"/>
    </location>
</feature>
<name>A0A8S3ZK99_9EUPU</name>
<organism evidence="3 4">
    <name type="scientific">Candidula unifasciata</name>
    <dbReference type="NCBI Taxonomy" id="100452"/>
    <lineage>
        <taxon>Eukaryota</taxon>
        <taxon>Metazoa</taxon>
        <taxon>Spiralia</taxon>
        <taxon>Lophotrochozoa</taxon>
        <taxon>Mollusca</taxon>
        <taxon>Gastropoda</taxon>
        <taxon>Heterobranchia</taxon>
        <taxon>Euthyneura</taxon>
        <taxon>Panpulmonata</taxon>
        <taxon>Eupulmonata</taxon>
        <taxon>Stylommatophora</taxon>
        <taxon>Helicina</taxon>
        <taxon>Helicoidea</taxon>
        <taxon>Geomitridae</taxon>
        <taxon>Candidula</taxon>
    </lineage>
</organism>
<keyword evidence="1" id="KW-1133">Transmembrane helix</keyword>
<feature type="transmembrane region" description="Helical" evidence="1">
    <location>
        <begin position="230"/>
        <end position="250"/>
    </location>
</feature>
<feature type="transmembrane region" description="Helical" evidence="1">
    <location>
        <begin position="192"/>
        <end position="218"/>
    </location>
</feature>
<dbReference type="Proteomes" id="UP000678393">
    <property type="component" value="Unassembled WGS sequence"/>
</dbReference>
<feature type="transmembrane region" description="Helical" evidence="1">
    <location>
        <begin position="120"/>
        <end position="139"/>
    </location>
</feature>
<sequence length="353" mass="40211">MADSESNDYSKYGITDVPKFTTTTALGKVCFYFFYCCKYFCIFFQRKTVAGLFLKEWVFIIVSLINILTAIALTLFRMVDVLEHSPNSPDFAFTLLLLINAGFSLFYVFHGVLRERVYELYALMAAILVVIMYCILEYWVFNPQGQTTVKLIRVIIACILAPPNIILAYVVSRNFGYLEFRIVGASQFLQRLYRQAAIFSCLLKFDLQASCSIVILALKDGTTISLVETVSLAVGLPFSLFWCLLGWIALRNEQKSLAVVFAVLGIMKPGYYIYKIVNEYIKLEDVTEPTQNTVVYSLFAAVAIGLLVWLMLMVELVFVYNDFGKGLKENNRQVVSERSHLLASNRSTWRSQD</sequence>
<dbReference type="OrthoDB" id="2448307at2759"/>
<feature type="transmembrane region" description="Helical" evidence="1">
    <location>
        <begin position="151"/>
        <end position="171"/>
    </location>
</feature>
<gene>
    <name evidence="3" type="ORF">CUNI_LOCUS13668</name>
</gene>
<accession>A0A8S3ZK99</accession>
<keyword evidence="4" id="KW-1185">Reference proteome</keyword>
<evidence type="ECO:0000313" key="3">
    <source>
        <dbReference type="EMBL" id="CAG5128110.1"/>
    </source>
</evidence>
<dbReference type="AlphaFoldDB" id="A0A8S3ZK99"/>
<dbReference type="EMBL" id="CAJHNH020002927">
    <property type="protein sequence ID" value="CAG5128110.1"/>
    <property type="molecule type" value="Genomic_DNA"/>
</dbReference>
<dbReference type="PANTHER" id="PTHR39299">
    <property type="entry name" value="TRANSMEMBRANE PROTEIN"/>
    <property type="match status" value="1"/>
</dbReference>
<keyword evidence="1" id="KW-0812">Transmembrane</keyword>
<comment type="caution">
    <text evidence="3">The sequence shown here is derived from an EMBL/GenBank/DDBJ whole genome shotgun (WGS) entry which is preliminary data.</text>
</comment>
<dbReference type="Pfam" id="PF25044">
    <property type="entry name" value="DUF7789"/>
    <property type="match status" value="2"/>
</dbReference>
<protein>
    <recommendedName>
        <fullName evidence="2">DUF7789 domain-containing protein</fullName>
    </recommendedName>
</protein>